<dbReference type="Proteomes" id="UP000002258">
    <property type="component" value="Chromosome 3"/>
</dbReference>
<dbReference type="KEGG" id="pic:PICST_31009"/>
<feature type="region of interest" description="Disordered" evidence="1">
    <location>
        <begin position="46"/>
        <end position="69"/>
    </location>
</feature>
<feature type="compositionally biased region" description="Low complexity" evidence="1">
    <location>
        <begin position="137"/>
        <end position="148"/>
    </location>
</feature>
<feature type="compositionally biased region" description="Basic and acidic residues" evidence="1">
    <location>
        <begin position="789"/>
        <end position="806"/>
    </location>
</feature>
<dbReference type="AlphaFoldDB" id="A3LSC8"/>
<proteinExistence type="predicted"/>
<feature type="compositionally biased region" description="Basic and acidic residues" evidence="1">
    <location>
        <begin position="542"/>
        <end position="556"/>
    </location>
</feature>
<organism evidence="2 3">
    <name type="scientific">Scheffersomyces stipitis (strain ATCC 58785 / CBS 6054 / NBRC 10063 / NRRL Y-11545)</name>
    <name type="common">Yeast</name>
    <name type="synonym">Pichia stipitis</name>
    <dbReference type="NCBI Taxonomy" id="322104"/>
    <lineage>
        <taxon>Eukaryota</taxon>
        <taxon>Fungi</taxon>
        <taxon>Dikarya</taxon>
        <taxon>Ascomycota</taxon>
        <taxon>Saccharomycotina</taxon>
        <taxon>Pichiomycetes</taxon>
        <taxon>Debaryomycetaceae</taxon>
        <taxon>Scheffersomyces</taxon>
    </lineage>
</organism>
<dbReference type="RefSeq" id="XP_001383906.2">
    <property type="nucleotide sequence ID" value="XM_001383869.1"/>
</dbReference>
<dbReference type="EMBL" id="CP000497">
    <property type="protein sequence ID" value="ABN65877.2"/>
    <property type="molecule type" value="Genomic_DNA"/>
</dbReference>
<evidence type="ECO:0000313" key="2">
    <source>
        <dbReference type="EMBL" id="ABN65877.2"/>
    </source>
</evidence>
<name>A3LSC8_PICST</name>
<dbReference type="HOGENOM" id="CLU_307982_0_0_1"/>
<sequence length="959" mass="112650">MPGLYSFLSSNNQFAVYSKMTVYLAKANWKWKVSFTKAFQRHSNEPQTLLPSEKYQSSTLENGQKDQIRQPKLRLSKKEKNLRRLERKRKPAPKTSNIVQKLVSGIKCIFHKFSFKRQSLIDSTEKEKSTEFPDQLNTSSSNTSPASITSACVTSSTVTEADFTENLNIFPVVNCVHTVNSDHSDISVDSDRTECSYKTETSDRSEQGSRKATIRRIDIGIAVNDSDVFEGIWEAIVEAEANKQPLSTVPGIKQVINYGQYTFVSFSNNETITYERLPGSAAESELARRQIESDRSDYMSSETNSGVKLHFWTPVAIPSVSTTASIDFTESTTFDDNNFNLDEVSTRPTSVSDTYMDPKPDCSDDPFRDFTCNIISLFKQNAKSNQIREVHFNKEIKKQYIRHSKIDKATGIEFRFTKIGTYEVRFPCGVRRRHSILKDLRPGKSCFSKIKRAYPEGKYEVSLENQLGSVLARIRAMRVEALENESEEVKELRYRQSLRREEETHKKLKERYSEVQRKFCNVDSRSDESTNKTELELEIKLKLDKPEQHEQRDEVQPVRIEQPSNSVEDEKFQESEPCEESSSNTDRKYRFTDSNDYIDHFETNEESENSSYSRQENKPIQFAFDKEKDIVPLDQLCHFTGNASSPDSPNSSRWKDAVKQFKPRVKAHLNDLEHDSRDSIHIRNGSQRRNRVRFVQLYTGESEKRVLNDLVEQPVIRDESTGVEIGFSWRGTFEERAPYGYKRHDPVPLNMKPLKSCLSKYPKKKGIDIDYYEEYLKKKLTELDDEEECQKKEKTDNEESSKKKNTEVDEYKEWMEIKEDRDRKVIQERLHRYEGYYRREAESRVRSIFAIQDHEQLRKKIHRKAMEEYEKRKEEEVIRQDIRREIDEWRIEQELKRKQVEKWQAIEKKWLEIQRRHHIEEELSPKNPVFLWNLKKEARLRIRKKQVEENSQNEEASLT</sequence>
<gene>
    <name evidence="2" type="ORF">PICST_31009</name>
</gene>
<protein>
    <submittedName>
        <fullName evidence="2">Uncharacterized protein</fullName>
    </submittedName>
</protein>
<evidence type="ECO:0000256" key="1">
    <source>
        <dbReference type="SAM" id="MobiDB-lite"/>
    </source>
</evidence>
<dbReference type="GeneID" id="4838029"/>
<accession>A3LSC8</accession>
<evidence type="ECO:0000313" key="3">
    <source>
        <dbReference type="Proteomes" id="UP000002258"/>
    </source>
</evidence>
<feature type="region of interest" description="Disordered" evidence="1">
    <location>
        <begin position="542"/>
        <end position="592"/>
    </location>
</feature>
<keyword evidence="3" id="KW-1185">Reference proteome</keyword>
<feature type="region of interest" description="Disordered" evidence="1">
    <location>
        <begin position="786"/>
        <end position="806"/>
    </location>
</feature>
<dbReference type="InParanoid" id="A3LSC8"/>
<reference evidence="2 3" key="1">
    <citation type="journal article" date="2007" name="Nat. Biotechnol.">
        <title>Genome sequence of the lignocellulose-bioconverting and xylose-fermenting yeast Pichia stipitis.</title>
        <authorList>
            <person name="Jeffries T.W."/>
            <person name="Grigoriev I.V."/>
            <person name="Grimwood J."/>
            <person name="Laplaza J.M."/>
            <person name="Aerts A."/>
            <person name="Salamov A."/>
            <person name="Schmutz J."/>
            <person name="Lindquist E."/>
            <person name="Dehal P."/>
            <person name="Shapiro H."/>
            <person name="Jin Y.S."/>
            <person name="Passoth V."/>
            <person name="Richardson P.M."/>
        </authorList>
    </citation>
    <scope>NUCLEOTIDE SEQUENCE [LARGE SCALE GENOMIC DNA]</scope>
    <source>
        <strain evidence="3">ATCC 58785 / CBS 6054 / NBRC 10063 / NRRL Y-11545</strain>
    </source>
</reference>
<feature type="region of interest" description="Disordered" evidence="1">
    <location>
        <begin position="124"/>
        <end position="148"/>
    </location>
</feature>
<feature type="compositionally biased region" description="Polar residues" evidence="1">
    <location>
        <begin position="46"/>
        <end position="62"/>
    </location>
</feature>